<dbReference type="Proteomes" id="UP001459204">
    <property type="component" value="Unassembled WGS sequence"/>
</dbReference>
<organism evidence="3 4">
    <name type="scientific">Pseudoxanthomonas putridarboris</name>
    <dbReference type="NCBI Taxonomy" id="752605"/>
    <lineage>
        <taxon>Bacteria</taxon>
        <taxon>Pseudomonadati</taxon>
        <taxon>Pseudomonadota</taxon>
        <taxon>Gammaproteobacteria</taxon>
        <taxon>Lysobacterales</taxon>
        <taxon>Lysobacteraceae</taxon>
        <taxon>Pseudoxanthomonas</taxon>
    </lineage>
</organism>
<dbReference type="PANTHER" id="PTHR21193">
    <property type="entry name" value="OXIDOREDUCTASE-LIKE DOMAIN-CONTAINING PROTEIN 1"/>
    <property type="match status" value="1"/>
</dbReference>
<protein>
    <submittedName>
        <fullName evidence="3">Oxidoreductase-like domain-containing protein</fullName>
    </submittedName>
</protein>
<sequence>MASDLPDDDPRPVEPEAPLPSDCCNSGCPICVYDLYAEQMQHYREQLAKWKQRHPEAS</sequence>
<reference evidence="3 4" key="1">
    <citation type="submission" date="2024-04" db="EMBL/GenBank/DDBJ databases">
        <title>Draft genome sequence of Pseudoxanthomonas putridarboris WD12.</title>
        <authorList>
            <person name="Oh J."/>
        </authorList>
    </citation>
    <scope>NUCLEOTIDE SEQUENCE [LARGE SCALE GENOMIC DNA]</scope>
    <source>
        <strain evidence="3 4">WD12</strain>
    </source>
</reference>
<evidence type="ECO:0000256" key="1">
    <source>
        <dbReference type="SAM" id="MobiDB-lite"/>
    </source>
</evidence>
<dbReference type="InterPro" id="IPR019180">
    <property type="entry name" value="Oxidoreductase-like_N"/>
</dbReference>
<dbReference type="PANTHER" id="PTHR21193:SF3">
    <property type="entry name" value="OXIDOREDUCTASE-LIKE DOMAIN-CONTAINING PROTEIN 1"/>
    <property type="match status" value="1"/>
</dbReference>
<feature type="region of interest" description="Disordered" evidence="1">
    <location>
        <begin position="1"/>
        <end position="22"/>
    </location>
</feature>
<evidence type="ECO:0000259" key="2">
    <source>
        <dbReference type="Pfam" id="PF09791"/>
    </source>
</evidence>
<comment type="caution">
    <text evidence="3">The sequence shown here is derived from an EMBL/GenBank/DDBJ whole genome shotgun (WGS) entry which is preliminary data.</text>
</comment>
<evidence type="ECO:0000313" key="4">
    <source>
        <dbReference type="Proteomes" id="UP001459204"/>
    </source>
</evidence>
<dbReference type="EMBL" id="JBBWWT010000009">
    <property type="protein sequence ID" value="MEL1265862.1"/>
    <property type="molecule type" value="Genomic_DNA"/>
</dbReference>
<evidence type="ECO:0000313" key="3">
    <source>
        <dbReference type="EMBL" id="MEL1265862.1"/>
    </source>
</evidence>
<dbReference type="InterPro" id="IPR039251">
    <property type="entry name" value="OXLD1"/>
</dbReference>
<feature type="domain" description="Oxidoreductase-like" evidence="2">
    <location>
        <begin position="12"/>
        <end position="51"/>
    </location>
</feature>
<name>A0ABU9J5G5_9GAMM</name>
<proteinExistence type="predicted"/>
<dbReference type="Pfam" id="PF09791">
    <property type="entry name" value="Oxidored-like"/>
    <property type="match status" value="1"/>
</dbReference>
<gene>
    <name evidence="3" type="ORF">AAD027_16015</name>
</gene>
<accession>A0ABU9J5G5</accession>
<dbReference type="RefSeq" id="WP_341727035.1">
    <property type="nucleotide sequence ID" value="NZ_JBBWWT010000009.1"/>
</dbReference>
<keyword evidence="4" id="KW-1185">Reference proteome</keyword>